<dbReference type="STRING" id="870482.SAMN04487987_112118"/>
<dbReference type="InterPro" id="IPR011250">
    <property type="entry name" value="OMP/PagP_B-barrel"/>
</dbReference>
<dbReference type="OrthoDB" id="1259003at2"/>
<dbReference type="AlphaFoldDB" id="A0A1I1S812"/>
<evidence type="ECO:0000256" key="2">
    <source>
        <dbReference type="SAM" id="SignalP"/>
    </source>
</evidence>
<dbReference type="Proteomes" id="UP000199439">
    <property type="component" value="Unassembled WGS sequence"/>
</dbReference>
<dbReference type="RefSeq" id="WP_092853764.1">
    <property type="nucleotide sequence ID" value="NZ_FOMI01000012.1"/>
</dbReference>
<keyword evidence="1 2" id="KW-0732">Signal</keyword>
<dbReference type="Gene3D" id="2.40.160.20">
    <property type="match status" value="1"/>
</dbReference>
<reference evidence="5" key="1">
    <citation type="submission" date="2016-10" db="EMBL/GenBank/DDBJ databases">
        <authorList>
            <person name="Varghese N."/>
            <person name="Submissions S."/>
        </authorList>
    </citation>
    <scope>NUCLEOTIDE SEQUENCE [LARGE SCALE GENOMIC DNA]</scope>
    <source>
        <strain evidence="5">DSM 25730</strain>
    </source>
</reference>
<feature type="signal peptide" evidence="2">
    <location>
        <begin position="1"/>
        <end position="19"/>
    </location>
</feature>
<accession>A0A1I1S812</accession>
<evidence type="ECO:0000313" key="4">
    <source>
        <dbReference type="EMBL" id="SFD40758.1"/>
    </source>
</evidence>
<organism evidence="4 5">
    <name type="scientific">Algibacter pectinivorans</name>
    <dbReference type="NCBI Taxonomy" id="870482"/>
    <lineage>
        <taxon>Bacteria</taxon>
        <taxon>Pseudomonadati</taxon>
        <taxon>Bacteroidota</taxon>
        <taxon>Flavobacteriia</taxon>
        <taxon>Flavobacteriales</taxon>
        <taxon>Flavobacteriaceae</taxon>
        <taxon>Algibacter</taxon>
    </lineage>
</organism>
<protein>
    <submittedName>
        <fullName evidence="4">Outer membrane insertion C-terminal signal</fullName>
    </submittedName>
</protein>
<dbReference type="Pfam" id="PF13505">
    <property type="entry name" value="OMP_b-brl"/>
    <property type="match status" value="1"/>
</dbReference>
<proteinExistence type="predicted"/>
<feature type="chain" id="PRO_5011727199" evidence="2">
    <location>
        <begin position="20"/>
        <end position="200"/>
    </location>
</feature>
<dbReference type="InterPro" id="IPR027385">
    <property type="entry name" value="Beta-barrel_OMP"/>
</dbReference>
<dbReference type="EMBL" id="FOMI01000012">
    <property type="protein sequence ID" value="SFD40758.1"/>
    <property type="molecule type" value="Genomic_DNA"/>
</dbReference>
<gene>
    <name evidence="4" type="ORF">SAMN04487987_112118</name>
</gene>
<evidence type="ECO:0000313" key="5">
    <source>
        <dbReference type="Proteomes" id="UP000199439"/>
    </source>
</evidence>
<keyword evidence="5" id="KW-1185">Reference proteome</keyword>
<name>A0A1I1S812_9FLAO</name>
<dbReference type="SUPFAM" id="SSF56925">
    <property type="entry name" value="OMPA-like"/>
    <property type="match status" value="1"/>
</dbReference>
<sequence length="200" mass="22589">MKKLLLLTVLLGFSLQGYAQEDKEIKSSTKVKDTAKVQEKWSASSGIKFGIRAGYTISHLDFKDEPAFSNEHRNSLYVGFLANMGISRTLSIVPEIQFSAEGANKEELHLDYIQMPILFRFRFSEKFHAGIGPQVGWKVQKVDDGMKNMGYSAVIGADYKINYAIVVDVRYNYGIRNVFDDNLGIEAKNRNIQLGVGYKF</sequence>
<evidence type="ECO:0000256" key="1">
    <source>
        <dbReference type="ARBA" id="ARBA00022729"/>
    </source>
</evidence>
<evidence type="ECO:0000259" key="3">
    <source>
        <dbReference type="Pfam" id="PF13505"/>
    </source>
</evidence>
<feature type="domain" description="Outer membrane protein beta-barrel" evidence="3">
    <location>
        <begin position="6"/>
        <end position="200"/>
    </location>
</feature>